<keyword evidence="1" id="KW-0812">Transmembrane</keyword>
<evidence type="ECO:0000256" key="1">
    <source>
        <dbReference type="SAM" id="Phobius"/>
    </source>
</evidence>
<sequence length="76" mass="8451">MQEARTTESKRRISSATQITFSTPVWLILLVLYFGIQFSGISFRLVFVVIALICLTGMVETLRLVKEAGSAVSARK</sequence>
<evidence type="ECO:0000313" key="2">
    <source>
        <dbReference type="EMBL" id="VYT12342.1"/>
    </source>
</evidence>
<organism evidence="2">
    <name type="scientific">Citrobacter amalonaticus</name>
    <dbReference type="NCBI Taxonomy" id="35703"/>
    <lineage>
        <taxon>Bacteria</taxon>
        <taxon>Pseudomonadati</taxon>
        <taxon>Pseudomonadota</taxon>
        <taxon>Gammaproteobacteria</taxon>
        <taxon>Enterobacterales</taxon>
        <taxon>Enterobacteriaceae</taxon>
        <taxon>Citrobacter</taxon>
    </lineage>
</organism>
<dbReference type="RefSeq" id="WP_156595124.1">
    <property type="nucleotide sequence ID" value="NZ_CACRTI010000004.1"/>
</dbReference>
<feature type="transmembrane region" description="Helical" evidence="1">
    <location>
        <begin position="21"/>
        <end position="39"/>
    </location>
</feature>
<reference evidence="2" key="1">
    <citation type="submission" date="2019-11" db="EMBL/GenBank/DDBJ databases">
        <authorList>
            <person name="Feng L."/>
        </authorList>
    </citation>
    <scope>NUCLEOTIDE SEQUENCE</scope>
    <source>
        <strain evidence="2">CAmalonaticusLFYP1</strain>
    </source>
</reference>
<accession>A0A6N2U680</accession>
<dbReference type="AlphaFoldDB" id="A0A6N2U680"/>
<dbReference type="EMBL" id="CACRTI010000004">
    <property type="protein sequence ID" value="VYT12342.1"/>
    <property type="molecule type" value="Genomic_DNA"/>
</dbReference>
<name>A0A6N2U680_CITAM</name>
<keyword evidence="1" id="KW-0472">Membrane</keyword>
<protein>
    <submittedName>
        <fullName evidence="2">Uncharacterized protein</fullName>
    </submittedName>
</protein>
<feature type="transmembrane region" description="Helical" evidence="1">
    <location>
        <begin position="45"/>
        <end position="65"/>
    </location>
</feature>
<gene>
    <name evidence="2" type="ORF">CALFYP1_02850</name>
</gene>
<keyword evidence="1" id="KW-1133">Transmembrane helix</keyword>
<proteinExistence type="predicted"/>